<feature type="coiled-coil region" evidence="11">
    <location>
        <begin position="477"/>
        <end position="504"/>
    </location>
</feature>
<proteinExistence type="inferred from homology"/>
<evidence type="ECO:0000256" key="1">
    <source>
        <dbReference type="ARBA" id="ARBA00000900"/>
    </source>
</evidence>
<dbReference type="GO" id="GO:0071361">
    <property type="term" value="P:cellular response to ethanol"/>
    <property type="evidence" value="ECO:0007669"/>
    <property type="project" value="EnsemblFungi"/>
</dbReference>
<dbReference type="RefSeq" id="XP_013936599.1">
    <property type="nucleotide sequence ID" value="XM_014081124.1"/>
</dbReference>
<dbReference type="SMART" id="SM00504">
    <property type="entry name" value="Ubox"/>
    <property type="match status" value="1"/>
</dbReference>
<dbReference type="EC" id="2.3.2.27" evidence="6"/>
<dbReference type="GO" id="GO:0034450">
    <property type="term" value="F:ubiquitin-ubiquitin ligase activity"/>
    <property type="evidence" value="ECO:0007669"/>
    <property type="project" value="EnsemblFungi"/>
</dbReference>
<dbReference type="GO" id="GO:0000151">
    <property type="term" value="C:ubiquitin ligase complex"/>
    <property type="evidence" value="ECO:0007669"/>
    <property type="project" value="InterPro"/>
</dbReference>
<evidence type="ECO:0000256" key="11">
    <source>
        <dbReference type="SAM" id="Coils"/>
    </source>
</evidence>
<keyword evidence="9" id="KW-0833">Ubl conjugation pathway</keyword>
<protein>
    <recommendedName>
        <fullName evidence="6">RING-type E3 ubiquitin transferase</fullName>
        <ecNumber evidence="6">2.3.2.27</ecNumber>
    </recommendedName>
</protein>
<sequence>MSDPEEIRAKRLARLAALSNEPSQPKPKKIASPVTPSPVASSVVKPFDKSVSSTREPSISGSSSPERRQTESIEDWINTKLEFILQATLSKQKALKYTYLESMAQELQTFNTDSIDSILLDILTERGIDSTKYETPFEYLSDCWSKAKSVRRLIKNDEPSKETKLHLIDEVIRLTSSYSLLLFQVPDMYVDEVKLDVIVRQLWSSINKYDTFLMDIISRSIDNDSVLDFLNVFLPHLSQQLLSLNYSTDTDYSKILTVYQILVSNKTIASQLYLVDGFHPEGLKANEFELKTILGPVLRVSPLLPEVAVSNYPEGLTKIQIKNVHESLHSEQVVLINRLFGICDKIVRSGEACRTAFLKLLAEIVNKNHLRRGEHANPKKLASDSFMFCITMVLVKLSQPFLSDGIKIDKISMDYLSRRNKLLDLKEETKINSTIQEYEEHYPEDSLSDEPLNFISECFFLMLSYLQYGFGGMIINSERLSNHVKQLTQELAKLEEMLQKTSTDNANPLAKMLADTRLKPLKKELQKLKSMKLSIDMCSLNRELQLEIFDVINGAIKFFIRLIEPTHSYPNIALKIPFNKFDDDVDKFDDFEYLRSIAPVPFKYYPEIFIEGIVNYCHYIAKFSNNPMLQNEKQLNQFIEFAIIILRCPELVNNPHLKARLTEVLFFGSLPMANNMDGYMVHIFNNNDLVKENLLISLLDFYVMVEKTGASSQFYDKFNARCHISMILEQLWKFDFYRADLRRISKNQKFFVRLIARMLNDTTYLLDESLNHLHTIGTCQREIASRKKGNSPATEESDEDLNKKLQESERMAKSLVQLSNKTIQLFDLFTKEIPSAFYIVEIVDRLAGMLNYNLVALVGPRCNELRVQDPETYHFNPSELLLHICSIFINLSNGQEFVEAVARDSRSFSPACFKRAIQILNKVGKIDVEFSTKLNSFVEQAEKVKVEDEEEELELGEIPDEFLDPLMFTLMKDPVKLPQSKVSMDRSVLKAHLMNDPTDPFNRTPLKLEDVAEDTELKNKIEQFIKERRRHRDSQGDVNME</sequence>
<evidence type="ECO:0000256" key="6">
    <source>
        <dbReference type="ARBA" id="ARBA00012483"/>
    </source>
</evidence>
<comment type="subcellular location">
    <subcellularLocation>
        <location evidence="3">Cytoplasm</location>
    </subcellularLocation>
    <subcellularLocation>
        <location evidence="2">Nucleus</location>
    </subcellularLocation>
</comment>
<evidence type="ECO:0000313" key="15">
    <source>
        <dbReference type="Proteomes" id="UP000008673"/>
    </source>
</evidence>
<accession>W1QJG3</accession>
<feature type="region of interest" description="Disordered" evidence="12">
    <location>
        <begin position="16"/>
        <end position="71"/>
    </location>
</feature>
<dbReference type="GO" id="GO:0006511">
    <property type="term" value="P:ubiquitin-dependent protein catabolic process"/>
    <property type="evidence" value="ECO:0007669"/>
    <property type="project" value="EnsemblFungi"/>
</dbReference>
<evidence type="ECO:0000256" key="3">
    <source>
        <dbReference type="ARBA" id="ARBA00004496"/>
    </source>
</evidence>
<comment type="pathway">
    <text evidence="4">Protein modification; protein ubiquitination.</text>
</comment>
<dbReference type="GO" id="GO:0005634">
    <property type="term" value="C:nucleus"/>
    <property type="evidence" value="ECO:0007669"/>
    <property type="project" value="UniProtKB-SubCell"/>
</dbReference>
<keyword evidence="8" id="KW-0808">Transferase</keyword>
<dbReference type="PANTHER" id="PTHR13931">
    <property type="entry name" value="UBIQUITINATION FACTOR E4"/>
    <property type="match status" value="1"/>
</dbReference>
<comment type="similarity">
    <text evidence="5">Belongs to the ubiquitin conjugation factor E4 family.</text>
</comment>
<dbReference type="eggNOG" id="KOG2042">
    <property type="taxonomic scope" value="Eukaryota"/>
</dbReference>
<evidence type="ECO:0000313" key="14">
    <source>
        <dbReference type="EMBL" id="ESX02013.1"/>
    </source>
</evidence>
<dbReference type="Pfam" id="PF04564">
    <property type="entry name" value="U-box"/>
    <property type="match status" value="1"/>
</dbReference>
<evidence type="ECO:0000256" key="12">
    <source>
        <dbReference type="SAM" id="MobiDB-lite"/>
    </source>
</evidence>
<dbReference type="UniPathway" id="UPA00143"/>
<dbReference type="InterPro" id="IPR003613">
    <property type="entry name" value="Ubox_domain"/>
</dbReference>
<dbReference type="Gene3D" id="3.30.40.10">
    <property type="entry name" value="Zinc/RING finger domain, C3HC4 (zinc finger)"/>
    <property type="match status" value="1"/>
</dbReference>
<dbReference type="AlphaFoldDB" id="W1QJG3"/>
<dbReference type="GO" id="GO:0031398">
    <property type="term" value="P:positive regulation of protein ubiquitination"/>
    <property type="evidence" value="ECO:0007669"/>
    <property type="project" value="EnsemblFungi"/>
</dbReference>
<evidence type="ECO:0000256" key="5">
    <source>
        <dbReference type="ARBA" id="ARBA00007434"/>
    </source>
</evidence>
<comment type="catalytic activity">
    <reaction evidence="1">
        <text>S-ubiquitinyl-[E2 ubiquitin-conjugating enzyme]-L-cysteine + [acceptor protein]-L-lysine = [E2 ubiquitin-conjugating enzyme]-L-cysteine + N(6)-ubiquitinyl-[acceptor protein]-L-lysine.</text>
        <dbReference type="EC" id="2.3.2.27"/>
    </reaction>
</comment>
<name>W1QJG3_OGAPD</name>
<keyword evidence="15" id="KW-1185">Reference proteome</keyword>
<dbReference type="InterPro" id="IPR013083">
    <property type="entry name" value="Znf_RING/FYVE/PHD"/>
</dbReference>
<feature type="compositionally biased region" description="Low complexity" evidence="12">
    <location>
        <begin position="32"/>
        <end position="45"/>
    </location>
</feature>
<reference evidence="14 15" key="1">
    <citation type="journal article" date="2013" name="BMC Genomics">
        <title>Genome sequence and analysis of methylotrophic yeast Hansenula polymorpha DL1.</title>
        <authorList>
            <person name="Ravin N.V."/>
            <person name="Eldarov M.A."/>
            <person name="Kadnikov V.V."/>
            <person name="Beletsky A.V."/>
            <person name="Schneider J."/>
            <person name="Mardanova E.S."/>
            <person name="Smekalova E.M."/>
            <person name="Zvereva M.I."/>
            <person name="Dontsova O.A."/>
            <person name="Mardanov A.V."/>
            <person name="Skryabin K.G."/>
        </authorList>
    </citation>
    <scope>NUCLEOTIDE SEQUENCE [LARGE SCALE GENOMIC DNA]</scope>
    <source>
        <strain evidence="15">ATCC 26012 / BCRC 20466 / JCM 22074 / NRRL Y-7560 / DL-1</strain>
    </source>
</reference>
<evidence type="ECO:0000256" key="4">
    <source>
        <dbReference type="ARBA" id="ARBA00004906"/>
    </source>
</evidence>
<dbReference type="GO" id="GO:0005737">
    <property type="term" value="C:cytoplasm"/>
    <property type="evidence" value="ECO:0007669"/>
    <property type="project" value="UniProtKB-SubCell"/>
</dbReference>
<evidence type="ECO:0000256" key="10">
    <source>
        <dbReference type="ARBA" id="ARBA00023242"/>
    </source>
</evidence>
<evidence type="ECO:0000256" key="7">
    <source>
        <dbReference type="ARBA" id="ARBA00022490"/>
    </source>
</evidence>
<evidence type="ECO:0000259" key="13">
    <source>
        <dbReference type="PROSITE" id="PS51698"/>
    </source>
</evidence>
<dbReference type="STRING" id="871575.W1QJG3"/>
<comment type="caution">
    <text evidence="14">The sequence shown here is derived from an EMBL/GenBank/DDBJ whole genome shotgun (WGS) entry which is preliminary data.</text>
</comment>
<dbReference type="GO" id="GO:0070936">
    <property type="term" value="P:protein K48-linked ubiquitination"/>
    <property type="evidence" value="ECO:0007669"/>
    <property type="project" value="EnsemblFungi"/>
</dbReference>
<keyword evidence="10" id="KW-0539">Nucleus</keyword>
<dbReference type="HOGENOM" id="CLU_003224_0_1_1"/>
<feature type="domain" description="U-box" evidence="13">
    <location>
        <begin position="957"/>
        <end position="1031"/>
    </location>
</feature>
<dbReference type="Pfam" id="PF10408">
    <property type="entry name" value="Ufd2P_core"/>
    <property type="match status" value="1"/>
</dbReference>
<evidence type="ECO:0000256" key="2">
    <source>
        <dbReference type="ARBA" id="ARBA00004123"/>
    </source>
</evidence>
<dbReference type="GO" id="GO:0036503">
    <property type="term" value="P:ERAD pathway"/>
    <property type="evidence" value="ECO:0007669"/>
    <property type="project" value="EnsemblFungi"/>
</dbReference>
<dbReference type="SUPFAM" id="SSF57850">
    <property type="entry name" value="RING/U-box"/>
    <property type="match status" value="1"/>
</dbReference>
<dbReference type="GeneID" id="25774201"/>
<keyword evidence="7" id="KW-0963">Cytoplasm</keyword>
<evidence type="ECO:0000256" key="8">
    <source>
        <dbReference type="ARBA" id="ARBA00022679"/>
    </source>
</evidence>
<keyword evidence="11" id="KW-0175">Coiled coil</keyword>
<dbReference type="EMBL" id="AEOI02000004">
    <property type="protein sequence ID" value="ESX02013.1"/>
    <property type="molecule type" value="Genomic_DNA"/>
</dbReference>
<dbReference type="PROSITE" id="PS51698">
    <property type="entry name" value="U_BOX"/>
    <property type="match status" value="1"/>
</dbReference>
<dbReference type="Proteomes" id="UP000008673">
    <property type="component" value="Unassembled WGS sequence"/>
</dbReference>
<dbReference type="OrthoDB" id="20295at2759"/>
<dbReference type="InterPro" id="IPR019474">
    <property type="entry name" value="Ub_conjug_fac_E4_core"/>
</dbReference>
<feature type="compositionally biased region" description="Polar residues" evidence="12">
    <location>
        <begin position="50"/>
        <end position="64"/>
    </location>
</feature>
<organism evidence="14 15">
    <name type="scientific">Ogataea parapolymorpha (strain ATCC 26012 / BCRC 20466 / JCM 22074 / NRRL Y-7560 / DL-1)</name>
    <name type="common">Yeast</name>
    <name type="synonym">Hansenula polymorpha</name>
    <dbReference type="NCBI Taxonomy" id="871575"/>
    <lineage>
        <taxon>Eukaryota</taxon>
        <taxon>Fungi</taxon>
        <taxon>Dikarya</taxon>
        <taxon>Ascomycota</taxon>
        <taxon>Saccharomycotina</taxon>
        <taxon>Pichiomycetes</taxon>
        <taxon>Pichiales</taxon>
        <taxon>Pichiaceae</taxon>
        <taxon>Ogataea</taxon>
    </lineage>
</organism>
<dbReference type="KEGG" id="opa:HPODL_04776"/>
<dbReference type="PANTHER" id="PTHR13931:SF2">
    <property type="entry name" value="UBIQUITIN CONJUGATION FACTOR E4 B"/>
    <property type="match status" value="1"/>
</dbReference>
<dbReference type="FunFam" id="3.30.40.10:FF:000055">
    <property type="entry name" value="Ubiquitin conjugation factor e4 a"/>
    <property type="match status" value="1"/>
</dbReference>
<dbReference type="InterPro" id="IPR045132">
    <property type="entry name" value="UBE4"/>
</dbReference>
<dbReference type="CDD" id="cd16657">
    <property type="entry name" value="RING-Ubox_UBE4A"/>
    <property type="match status" value="1"/>
</dbReference>
<evidence type="ECO:0000256" key="9">
    <source>
        <dbReference type="ARBA" id="ARBA00022786"/>
    </source>
</evidence>
<gene>
    <name evidence="14" type="ORF">HPODL_04776</name>
</gene>
<dbReference type="OMA" id="WLTEIAM"/>